<proteinExistence type="inferred from homology"/>
<keyword evidence="3" id="KW-0472">Membrane</keyword>
<dbReference type="GO" id="GO:0005544">
    <property type="term" value="F:calcium-dependent phospholipid binding"/>
    <property type="evidence" value="ECO:0007669"/>
    <property type="project" value="TreeGrafter"/>
</dbReference>
<dbReference type="PANTHER" id="PTHR10024:SF249">
    <property type="entry name" value="SYNAPTOTAGMIN-8"/>
    <property type="match status" value="1"/>
</dbReference>
<keyword evidence="6" id="KW-1185">Reference proteome</keyword>
<dbReference type="GO" id="GO:0000149">
    <property type="term" value="F:SNARE binding"/>
    <property type="evidence" value="ECO:0007669"/>
    <property type="project" value="TreeGrafter"/>
</dbReference>
<dbReference type="GO" id="GO:0030672">
    <property type="term" value="C:synaptic vesicle membrane"/>
    <property type="evidence" value="ECO:0007669"/>
    <property type="project" value="TreeGrafter"/>
</dbReference>
<dbReference type="RefSeq" id="XP_005950660.1">
    <property type="nucleotide sequence ID" value="XM_005950598.2"/>
</dbReference>
<feature type="domain" description="C2" evidence="4">
    <location>
        <begin position="262"/>
        <end position="395"/>
    </location>
</feature>
<dbReference type="InterPro" id="IPR001565">
    <property type="entry name" value="Synaptotagmin"/>
</dbReference>
<dbReference type="GO" id="GO:0031045">
    <property type="term" value="C:dense core granule"/>
    <property type="evidence" value="ECO:0007669"/>
    <property type="project" value="TreeGrafter"/>
</dbReference>
<dbReference type="FunFam" id="2.60.40.150:FF:000016">
    <property type="entry name" value="Synaptotagmin 1"/>
    <property type="match status" value="1"/>
</dbReference>
<accession>A0A3Q3CPP0</accession>
<dbReference type="Ensembl" id="ENSHBUT00000000514.1">
    <property type="protein sequence ID" value="ENSHBUP00000027547.1"/>
    <property type="gene ID" value="ENSHBUG00000010808.1"/>
</dbReference>
<reference evidence="5" key="2">
    <citation type="submission" date="2025-09" db="UniProtKB">
        <authorList>
            <consortium name="Ensembl"/>
        </authorList>
    </citation>
    <scope>IDENTIFICATION</scope>
</reference>
<feature type="transmembrane region" description="Helical" evidence="3">
    <location>
        <begin position="64"/>
        <end position="89"/>
    </location>
</feature>
<dbReference type="GO" id="GO:0005886">
    <property type="term" value="C:plasma membrane"/>
    <property type="evidence" value="ECO:0007669"/>
    <property type="project" value="TreeGrafter"/>
</dbReference>
<dbReference type="GeneID" id="102303964"/>
<dbReference type="PANTHER" id="PTHR10024">
    <property type="entry name" value="SYNAPTOTAGMIN"/>
    <property type="match status" value="1"/>
</dbReference>
<dbReference type="AlphaFoldDB" id="A0A3Q3CPP0"/>
<evidence type="ECO:0000256" key="1">
    <source>
        <dbReference type="ARBA" id="ARBA00006996"/>
    </source>
</evidence>
<dbReference type="GO" id="GO:0030424">
    <property type="term" value="C:axon"/>
    <property type="evidence" value="ECO:0007669"/>
    <property type="project" value="TreeGrafter"/>
</dbReference>
<dbReference type="PRINTS" id="PR00399">
    <property type="entry name" value="SYNAPTOTAGMN"/>
</dbReference>
<dbReference type="GO" id="GO:0005509">
    <property type="term" value="F:calcium ion binding"/>
    <property type="evidence" value="ECO:0007669"/>
    <property type="project" value="TreeGrafter"/>
</dbReference>
<dbReference type="Proteomes" id="UP000264840">
    <property type="component" value="Unplaced"/>
</dbReference>
<evidence type="ECO:0000256" key="3">
    <source>
        <dbReference type="SAM" id="Phobius"/>
    </source>
</evidence>
<evidence type="ECO:0000256" key="2">
    <source>
        <dbReference type="ARBA" id="ARBA00022737"/>
    </source>
</evidence>
<dbReference type="FunFam" id="2.60.40.150:FF:000182">
    <property type="entry name" value="Synaptotagmin 8"/>
    <property type="match status" value="1"/>
</dbReference>
<dbReference type="SMART" id="SM00239">
    <property type="entry name" value="C2"/>
    <property type="match status" value="2"/>
</dbReference>
<evidence type="ECO:0000259" key="4">
    <source>
        <dbReference type="PROSITE" id="PS50004"/>
    </source>
</evidence>
<dbReference type="InterPro" id="IPR000008">
    <property type="entry name" value="C2_dom"/>
</dbReference>
<keyword evidence="2" id="KW-0677">Repeat</keyword>
<keyword evidence="3" id="KW-0812">Transmembrane</keyword>
<feature type="domain" description="C2" evidence="4">
    <location>
        <begin position="131"/>
        <end position="250"/>
    </location>
</feature>
<sequence length="429" mass="48421">MSKILPPQHSSHVKSNLLSKAKSFTVTDHPTTLISTTSTYTNTTADPAVAFINGLLDRIPLPRWAIYTIFAAGGLLILLCCLCVCIKCCCKGKKKKKKNEQIDLKAVNGKTTTALVQPDVADVDYGSTKKQRGKLLYSLEYDGPLSELKLGIKQASSLMAMDLGGTSDPYVRVYILPEKSKTYETKVFRSTLNPVFNEQFTFQLPKSTLMKSTAVMKVFDFNRFSKHEIIGEIRVQLCNVDWNHIIEEWQELEAPAKFEEENLGEICFSLRYVPSASKLTVVILEAKNLKSMDVGGSSDPYVKMQLALDKRKWKKKKTSIKKKTLSPYFNESFVFDVSLDQIQRVNLVVSVWDHDAVTRNDPIGKIYLGCDATGNQLRHWADMLSNPRRPVAQWHSLLSAEQVNSTLTLKKKIPIPSKMKESAQQWYPK</sequence>
<keyword evidence="3" id="KW-1133">Transmembrane helix</keyword>
<name>A0A3Q3CPP0_HAPBU</name>
<dbReference type="CTD" id="90019"/>
<dbReference type="GO" id="GO:0030276">
    <property type="term" value="F:clathrin binding"/>
    <property type="evidence" value="ECO:0007669"/>
    <property type="project" value="TreeGrafter"/>
</dbReference>
<comment type="similarity">
    <text evidence="1">Belongs to the synaptotagmin family.</text>
</comment>
<reference evidence="5" key="1">
    <citation type="submission" date="2025-08" db="UniProtKB">
        <authorList>
            <consortium name="Ensembl"/>
        </authorList>
    </citation>
    <scope>IDENTIFICATION</scope>
</reference>
<dbReference type="Pfam" id="PF00168">
    <property type="entry name" value="C2"/>
    <property type="match status" value="2"/>
</dbReference>
<protein>
    <submittedName>
        <fullName evidence="5">Synaptotagmin 8</fullName>
    </submittedName>
</protein>
<dbReference type="GO" id="GO:0048791">
    <property type="term" value="P:calcium ion-regulated exocytosis of neurotransmitter"/>
    <property type="evidence" value="ECO:0007669"/>
    <property type="project" value="TreeGrafter"/>
</dbReference>
<dbReference type="OrthoDB" id="67700at2759"/>
<dbReference type="OMA" id="TKVFRNT"/>
<dbReference type="Gene3D" id="2.60.40.150">
    <property type="entry name" value="C2 domain"/>
    <property type="match status" value="2"/>
</dbReference>
<dbReference type="GO" id="GO:0001786">
    <property type="term" value="F:phosphatidylserine binding"/>
    <property type="evidence" value="ECO:0007669"/>
    <property type="project" value="TreeGrafter"/>
</dbReference>
<dbReference type="GO" id="GO:0048488">
    <property type="term" value="P:synaptic vesicle endocytosis"/>
    <property type="evidence" value="ECO:0007669"/>
    <property type="project" value="TreeGrafter"/>
</dbReference>
<dbReference type="SUPFAM" id="SSF49562">
    <property type="entry name" value="C2 domain (Calcium/lipid-binding domain, CaLB)"/>
    <property type="match status" value="2"/>
</dbReference>
<dbReference type="STRING" id="8153.ENSHBUP00000027547"/>
<dbReference type="PRINTS" id="PR00360">
    <property type="entry name" value="C2DOMAIN"/>
</dbReference>
<evidence type="ECO:0000313" key="5">
    <source>
        <dbReference type="Ensembl" id="ENSHBUP00000027547.1"/>
    </source>
</evidence>
<evidence type="ECO:0000313" key="6">
    <source>
        <dbReference type="Proteomes" id="UP000264840"/>
    </source>
</evidence>
<organism evidence="5 6">
    <name type="scientific">Haplochromis burtoni</name>
    <name type="common">Burton's mouthbrooder</name>
    <name type="synonym">Chromis burtoni</name>
    <dbReference type="NCBI Taxonomy" id="8153"/>
    <lineage>
        <taxon>Eukaryota</taxon>
        <taxon>Metazoa</taxon>
        <taxon>Chordata</taxon>
        <taxon>Craniata</taxon>
        <taxon>Vertebrata</taxon>
        <taxon>Euteleostomi</taxon>
        <taxon>Actinopterygii</taxon>
        <taxon>Neopterygii</taxon>
        <taxon>Teleostei</taxon>
        <taxon>Neoteleostei</taxon>
        <taxon>Acanthomorphata</taxon>
        <taxon>Ovalentaria</taxon>
        <taxon>Cichlomorphae</taxon>
        <taxon>Cichliformes</taxon>
        <taxon>Cichlidae</taxon>
        <taxon>African cichlids</taxon>
        <taxon>Pseudocrenilabrinae</taxon>
        <taxon>Haplochromini</taxon>
        <taxon>Haplochromis</taxon>
    </lineage>
</organism>
<dbReference type="GeneTree" id="ENSGT00940000160892"/>
<dbReference type="InterPro" id="IPR035892">
    <property type="entry name" value="C2_domain_sf"/>
</dbReference>
<dbReference type="PROSITE" id="PS50004">
    <property type="entry name" value="C2"/>
    <property type="match status" value="2"/>
</dbReference>